<name>A0A5Q3Q9Q3_9PSEU</name>
<keyword evidence="3" id="KW-1185">Reference proteome</keyword>
<dbReference type="Proteomes" id="UP000371041">
    <property type="component" value="Chromosome"/>
</dbReference>
<feature type="coiled-coil region" evidence="1">
    <location>
        <begin position="55"/>
        <end position="82"/>
    </location>
</feature>
<dbReference type="AlphaFoldDB" id="A0A5Q3Q9Q3"/>
<evidence type="ECO:0000313" key="2">
    <source>
        <dbReference type="EMBL" id="QGK71202.1"/>
    </source>
</evidence>
<proteinExistence type="predicted"/>
<dbReference type="EMBL" id="CP045929">
    <property type="protein sequence ID" value="QGK71202.1"/>
    <property type="molecule type" value="Genomic_DNA"/>
</dbReference>
<reference evidence="3" key="1">
    <citation type="submission" date="2019-11" db="EMBL/GenBank/DDBJ databases">
        <title>The complete genome sequence of Saccharopolyspora sp. E2A.</title>
        <authorList>
            <person name="Zhang G."/>
        </authorList>
    </citation>
    <scope>NUCLEOTIDE SEQUENCE [LARGE SCALE GENOMIC DNA]</scope>
    <source>
        <strain evidence="3">E2A</strain>
    </source>
</reference>
<evidence type="ECO:0000313" key="3">
    <source>
        <dbReference type="Proteomes" id="UP000371041"/>
    </source>
</evidence>
<sequence>MVQVQAANRHAIRKYEEFCKALDMVRQALDEAQPLIKTINGKATGRMDGWKIPSRQQVEKTYGKARTELDALNQAAKKYEKELISRGWRV</sequence>
<organism evidence="2 3">
    <name type="scientific">Allosaccharopolyspora coralli</name>
    <dbReference type="NCBI Taxonomy" id="2665642"/>
    <lineage>
        <taxon>Bacteria</taxon>
        <taxon>Bacillati</taxon>
        <taxon>Actinomycetota</taxon>
        <taxon>Actinomycetes</taxon>
        <taxon>Pseudonocardiales</taxon>
        <taxon>Pseudonocardiaceae</taxon>
        <taxon>Allosaccharopolyspora</taxon>
    </lineage>
</organism>
<dbReference type="RefSeq" id="WP_154077778.1">
    <property type="nucleotide sequence ID" value="NZ_CP045929.1"/>
</dbReference>
<protein>
    <submittedName>
        <fullName evidence="2">Uncharacterized protein</fullName>
    </submittedName>
</protein>
<accession>A0A5Q3Q9Q3</accession>
<gene>
    <name evidence="2" type="ORF">GIY23_18240</name>
</gene>
<dbReference type="KEGG" id="sace:GIY23_18240"/>
<evidence type="ECO:0000256" key="1">
    <source>
        <dbReference type="SAM" id="Coils"/>
    </source>
</evidence>
<keyword evidence="1" id="KW-0175">Coiled coil</keyword>